<gene>
    <name evidence="1" type="ORF">MC7420_3823</name>
</gene>
<dbReference type="Proteomes" id="UP000003835">
    <property type="component" value="Unassembled WGS sequence"/>
</dbReference>
<proteinExistence type="predicted"/>
<accession>B4VUG2</accession>
<keyword evidence="2" id="KW-1185">Reference proteome</keyword>
<organism evidence="1 2">
    <name type="scientific">Coleofasciculus chthonoplastes PCC 7420</name>
    <dbReference type="NCBI Taxonomy" id="118168"/>
    <lineage>
        <taxon>Bacteria</taxon>
        <taxon>Bacillati</taxon>
        <taxon>Cyanobacteriota</taxon>
        <taxon>Cyanophyceae</taxon>
        <taxon>Coleofasciculales</taxon>
        <taxon>Coleofasciculaceae</taxon>
        <taxon>Coleofasciculus</taxon>
    </lineage>
</organism>
<protein>
    <submittedName>
        <fullName evidence="1">Uncharacterized protein</fullName>
    </submittedName>
</protein>
<dbReference type="AlphaFoldDB" id="B4VUG2"/>
<dbReference type="HOGENOM" id="CLU_3060431_0_0_3"/>
<dbReference type="EMBL" id="DS989853">
    <property type="protein sequence ID" value="EDX74299.1"/>
    <property type="molecule type" value="Genomic_DNA"/>
</dbReference>
<dbReference type="STRING" id="118168.MC7420_3823"/>
<evidence type="ECO:0000313" key="2">
    <source>
        <dbReference type="Proteomes" id="UP000003835"/>
    </source>
</evidence>
<reference evidence="1 2" key="1">
    <citation type="submission" date="2008-07" db="EMBL/GenBank/DDBJ databases">
        <authorList>
            <person name="Tandeau de Marsac N."/>
            <person name="Ferriera S."/>
            <person name="Johnson J."/>
            <person name="Kravitz S."/>
            <person name="Beeson K."/>
            <person name="Sutton G."/>
            <person name="Rogers Y.-H."/>
            <person name="Friedman R."/>
            <person name="Frazier M."/>
            <person name="Venter J.C."/>
        </authorList>
    </citation>
    <scope>NUCLEOTIDE SEQUENCE [LARGE SCALE GENOMIC DNA]</scope>
    <source>
        <strain evidence="1 2">PCC 7420</strain>
    </source>
</reference>
<sequence>MISDSHGQETGRRQEVKVIYYCRGGFSRLIDGYTDNLSTKPALLSFRFETNDK</sequence>
<evidence type="ECO:0000313" key="1">
    <source>
        <dbReference type="EMBL" id="EDX74299.1"/>
    </source>
</evidence>
<name>B4VUG2_9CYAN</name>